<dbReference type="OrthoDB" id="46198at2157"/>
<evidence type="ECO:0000256" key="1">
    <source>
        <dbReference type="ARBA" id="ARBA00011040"/>
    </source>
</evidence>
<dbReference type="AlphaFoldDB" id="R9T8R0"/>
<dbReference type="PANTHER" id="PTHR10803:SF3">
    <property type="entry name" value="ATPASE GET3"/>
    <property type="match status" value="1"/>
</dbReference>
<dbReference type="GO" id="GO:0016887">
    <property type="term" value="F:ATP hydrolysis activity"/>
    <property type="evidence" value="ECO:0007669"/>
    <property type="project" value="InterPro"/>
</dbReference>
<dbReference type="EC" id="7.3.2.7" evidence="8"/>
<dbReference type="GeneID" id="41322780"/>
<dbReference type="SUPFAM" id="SSF52540">
    <property type="entry name" value="P-loop containing nucleoside triphosphate hydrolases"/>
    <property type="match status" value="1"/>
</dbReference>
<keyword evidence="4" id="KW-0059">Arsenical resistance</keyword>
<keyword evidence="3" id="KW-0067">ATP-binding</keyword>
<keyword evidence="2" id="KW-0547">Nucleotide-binding</keyword>
<evidence type="ECO:0000313" key="15">
    <source>
        <dbReference type="EMBL" id="AGN25738.1"/>
    </source>
</evidence>
<keyword evidence="5" id="KW-1278">Translocase</keyword>
<dbReference type="NCBIfam" id="TIGR00345">
    <property type="entry name" value="GET3_arsA_TRC40"/>
    <property type="match status" value="1"/>
</dbReference>
<evidence type="ECO:0000256" key="7">
    <source>
        <dbReference type="ARBA" id="ARBA00059736"/>
    </source>
</evidence>
<dbReference type="Proteomes" id="UP000014070">
    <property type="component" value="Chromosome"/>
</dbReference>
<comment type="catalytic activity">
    <reaction evidence="6">
        <text>arsenite(in) + ATP + H2O = arsenite(out) + ADP + phosphate + H(+)</text>
        <dbReference type="Rhea" id="RHEA:11348"/>
        <dbReference type="ChEBI" id="CHEBI:15377"/>
        <dbReference type="ChEBI" id="CHEBI:15378"/>
        <dbReference type="ChEBI" id="CHEBI:29242"/>
        <dbReference type="ChEBI" id="CHEBI:30616"/>
        <dbReference type="ChEBI" id="CHEBI:43474"/>
        <dbReference type="ChEBI" id="CHEBI:456216"/>
        <dbReference type="EC" id="7.3.2.7"/>
    </reaction>
</comment>
<dbReference type="Pfam" id="PF17886">
    <property type="entry name" value="ArsA_HSP20"/>
    <property type="match status" value="1"/>
</dbReference>
<dbReference type="FunFam" id="3.40.50.300:FF:001801">
    <property type="entry name" value="Putative arsenical pump-driving ATPase"/>
    <property type="match status" value="1"/>
</dbReference>
<dbReference type="HOGENOM" id="CLU_040761_1_0_2"/>
<gene>
    <name evidence="15" type="ORF">MMINT_03450</name>
</gene>
<evidence type="ECO:0000256" key="5">
    <source>
        <dbReference type="ARBA" id="ARBA00022967"/>
    </source>
</evidence>
<dbReference type="SUPFAM" id="SSF49764">
    <property type="entry name" value="HSP20-like chaperones"/>
    <property type="match status" value="1"/>
</dbReference>
<organism evidence="15 16">
    <name type="scientific">Methanomassiliicoccus intestinalis (strain Issoire-Mx1)</name>
    <dbReference type="NCBI Taxonomy" id="1295009"/>
    <lineage>
        <taxon>Archaea</taxon>
        <taxon>Methanobacteriati</taxon>
        <taxon>Thermoplasmatota</taxon>
        <taxon>Thermoplasmata</taxon>
        <taxon>Methanomassiliicoccales</taxon>
        <taxon>Methanomassiliicoccaceae</taxon>
        <taxon>Methanomassiliicoccus</taxon>
    </lineage>
</organism>
<evidence type="ECO:0000256" key="4">
    <source>
        <dbReference type="ARBA" id="ARBA00022849"/>
    </source>
</evidence>
<dbReference type="EMBL" id="CP005934">
    <property type="protein sequence ID" value="AGN25738.1"/>
    <property type="molecule type" value="Genomic_DNA"/>
</dbReference>
<evidence type="ECO:0000256" key="12">
    <source>
        <dbReference type="ARBA" id="ARBA00080604"/>
    </source>
</evidence>
<dbReference type="CDD" id="cd06464">
    <property type="entry name" value="ACD_sHsps-like"/>
    <property type="match status" value="1"/>
</dbReference>
<dbReference type="GO" id="GO:0005524">
    <property type="term" value="F:ATP binding"/>
    <property type="evidence" value="ECO:0007669"/>
    <property type="project" value="UniProtKB-KW"/>
</dbReference>
<evidence type="ECO:0000256" key="11">
    <source>
        <dbReference type="ARBA" id="ARBA00078871"/>
    </source>
</evidence>
<keyword evidence="16" id="KW-1185">Reference proteome</keyword>
<evidence type="ECO:0000313" key="16">
    <source>
        <dbReference type="Proteomes" id="UP000014070"/>
    </source>
</evidence>
<dbReference type="InterPro" id="IPR027417">
    <property type="entry name" value="P-loop_NTPase"/>
</dbReference>
<dbReference type="InterPro" id="IPR025723">
    <property type="entry name" value="ArsA/GET3_ATPase-like"/>
</dbReference>
<proteinExistence type="inferred from homology"/>
<dbReference type="InterPro" id="IPR016300">
    <property type="entry name" value="ATPase_ArsA/GET3"/>
</dbReference>
<feature type="domain" description="ArsA HSP20-like" evidence="14">
    <location>
        <begin position="322"/>
        <end position="384"/>
    </location>
</feature>
<evidence type="ECO:0000256" key="6">
    <source>
        <dbReference type="ARBA" id="ARBA00052296"/>
    </source>
</evidence>
<dbReference type="Pfam" id="PF02374">
    <property type="entry name" value="ArsA_ATPase"/>
    <property type="match status" value="1"/>
</dbReference>
<dbReference type="CDD" id="cd02035">
    <property type="entry name" value="ArsA"/>
    <property type="match status" value="1"/>
</dbReference>
<dbReference type="STRING" id="1295009.MMINT_03450"/>
<evidence type="ECO:0000256" key="2">
    <source>
        <dbReference type="ARBA" id="ARBA00022741"/>
    </source>
</evidence>
<evidence type="ECO:0000259" key="14">
    <source>
        <dbReference type="Pfam" id="PF17886"/>
    </source>
</evidence>
<sequence length="397" mass="45275">MRLIIYTGKGGVGKTSVAAATALKCARKGYRTLIMSTDAAHSVSDSMETELCGQPTRVEENLDAIEIDMLYELETRWSEIQKYISDFLVSQGLDGITSKEMSVIPGMELMSALFYLDDFHKKGTYDVIVMDTAPTGETIKLLSFPESSEWYSDKLYRIIHNLIKVARMTIGKVMSTPLPSEELLKDLEMLIGRMKNVQKILEDPEITSIRLVVNPEKMVINETKRAYTYLCLYGLTVECLVINRLLPDGNDDYFAQKRIEQEKYMKIIQESFDPLKMLKAQQLPVELVGMKSLEYLGDMLFQDEDPTSRFTTERPIEIYSENGKDIIALRLPFMPKEKVQLYKSSDSLVVEAGQYRRSMSLPFTFIQKEPEKAEFTDGMLRIMFPGDDVSGERKPAE</sequence>
<evidence type="ECO:0000256" key="10">
    <source>
        <dbReference type="ARBA" id="ARBA00075317"/>
    </source>
</evidence>
<evidence type="ECO:0000259" key="13">
    <source>
        <dbReference type="Pfam" id="PF02374"/>
    </source>
</evidence>
<name>R9T8R0_METII</name>
<dbReference type="InterPro" id="IPR008978">
    <property type="entry name" value="HSP20-like_chaperone"/>
</dbReference>
<dbReference type="InterPro" id="IPR040612">
    <property type="entry name" value="ArsA_HSP20-like"/>
</dbReference>
<evidence type="ECO:0000256" key="3">
    <source>
        <dbReference type="ARBA" id="ARBA00022840"/>
    </source>
</evidence>
<accession>R9T8R0</accession>
<dbReference type="Gene3D" id="2.60.40.790">
    <property type="match status" value="1"/>
</dbReference>
<evidence type="ECO:0000256" key="9">
    <source>
        <dbReference type="ARBA" id="ARBA00074681"/>
    </source>
</evidence>
<feature type="domain" description="ArsA/GET3 Anion-transporting ATPase-like" evidence="13">
    <location>
        <begin position="1"/>
        <end position="301"/>
    </location>
</feature>
<evidence type="ECO:0000256" key="8">
    <source>
        <dbReference type="ARBA" id="ARBA00066752"/>
    </source>
</evidence>
<dbReference type="RefSeq" id="WP_020448263.1">
    <property type="nucleotide sequence ID" value="NC_021353.1"/>
</dbReference>
<comment type="function">
    <text evidence="7">Anion-transporting ATPase. Catalyzes the extrusion of arsenite.</text>
</comment>
<dbReference type="PANTHER" id="PTHR10803">
    <property type="entry name" value="ARSENICAL PUMP-DRIVING ATPASE ARSENITE-TRANSLOCATING ATPASE"/>
    <property type="match status" value="1"/>
</dbReference>
<reference evidence="15 16" key="1">
    <citation type="journal article" date="2013" name="Genome Announc.">
        <title>Genome sequence of 'Candidatus Methanomassiliicoccus intestinalis' Issoire-Mx1, a third thermoplasmatales-related methanogenic archaeon from human feces.</title>
        <authorList>
            <person name="Borrel G."/>
            <person name="Harris H.M."/>
            <person name="Parisot N."/>
            <person name="Gaci N."/>
            <person name="Tottey W."/>
            <person name="Mihajlovski A."/>
            <person name="Deane J."/>
            <person name="Gribaldo S."/>
            <person name="Bardot O."/>
            <person name="Peyretaillade E."/>
            <person name="Peyret P."/>
            <person name="O'Toole P.W."/>
            <person name="Brugere J.F."/>
        </authorList>
    </citation>
    <scope>NUCLEOTIDE SEQUENCE [LARGE SCALE GENOMIC DNA]</scope>
    <source>
        <strain evidence="15 16">Issoire-Mx1</strain>
    </source>
</reference>
<dbReference type="InParanoid" id="R9T8R0"/>
<dbReference type="KEGG" id="mer:MMINT_03450"/>
<protein>
    <recommendedName>
        <fullName evidence="9">Putative arsenical pump-driving ATPase</fullName>
        <ecNumber evidence="8">7.3.2.7</ecNumber>
    </recommendedName>
    <alternativeName>
        <fullName evidence="10">Arsenical resistance ATPase</fullName>
    </alternativeName>
    <alternativeName>
        <fullName evidence="11">Arsenite-translocating ATPase</fullName>
    </alternativeName>
    <alternativeName>
        <fullName evidence="12">Arsenite-transporting ATPase</fullName>
    </alternativeName>
</protein>
<dbReference type="Gene3D" id="3.40.50.300">
    <property type="entry name" value="P-loop containing nucleotide triphosphate hydrolases"/>
    <property type="match status" value="1"/>
</dbReference>
<dbReference type="GO" id="GO:0015446">
    <property type="term" value="F:ATPase-coupled arsenite transmembrane transporter activity"/>
    <property type="evidence" value="ECO:0007669"/>
    <property type="project" value="UniProtKB-EC"/>
</dbReference>
<comment type="similarity">
    <text evidence="1">Belongs to the arsA ATPase family.</text>
</comment>